<keyword evidence="3" id="KW-1185">Reference proteome</keyword>
<evidence type="ECO:0000256" key="1">
    <source>
        <dbReference type="SAM" id="SignalP"/>
    </source>
</evidence>
<dbReference type="RefSeq" id="WP_271055433.1">
    <property type="nucleotide sequence ID" value="NZ_JAQIIO010000014.1"/>
</dbReference>
<feature type="chain" id="PRO_5045328212" description="DUF2059 domain-containing protein" evidence="1">
    <location>
        <begin position="27"/>
        <end position="279"/>
    </location>
</feature>
<evidence type="ECO:0000313" key="2">
    <source>
        <dbReference type="EMBL" id="MDA5095723.1"/>
    </source>
</evidence>
<evidence type="ECO:0000313" key="3">
    <source>
        <dbReference type="Proteomes" id="UP001528040"/>
    </source>
</evidence>
<sequence length="279" mass="30698">MVFRVIFTLFIAVVSSGIVHSSAANAQGADQEKIREFLTVTGFDVAIESIQQGALAGPALTGSAPDQFGRQWTRLAKQVFAPENMIKDAINMIEAVMPEELLDHGISFYGSALGQEVVAIENESHMADDAIRQVEGEKLVRDLIDTQSPRLDVFRAMTNAVSSVDVAIRSIVEIQVRYLMAASAAGAADLEFDEEDLRAMLLEQQGEMRRNIEASGLISNAYTYRMLSDQALIDYLSALQDPEMQKVYEVLNAIQYEIMADRYEALAAQLAGLQPETDL</sequence>
<comment type="caution">
    <text evidence="2">The sequence shown here is derived from an EMBL/GenBank/DDBJ whole genome shotgun (WGS) entry which is preliminary data.</text>
</comment>
<proteinExistence type="predicted"/>
<accession>A0ABT4W5C6</accession>
<dbReference type="Proteomes" id="UP001528040">
    <property type="component" value="Unassembled WGS sequence"/>
</dbReference>
<organism evidence="2 3">
    <name type="scientific">Aliiroseovarius salicola</name>
    <dbReference type="NCBI Taxonomy" id="3009082"/>
    <lineage>
        <taxon>Bacteria</taxon>
        <taxon>Pseudomonadati</taxon>
        <taxon>Pseudomonadota</taxon>
        <taxon>Alphaproteobacteria</taxon>
        <taxon>Rhodobacterales</taxon>
        <taxon>Paracoccaceae</taxon>
        <taxon>Aliiroseovarius</taxon>
    </lineage>
</organism>
<gene>
    <name evidence="2" type="ORF">O2N63_16650</name>
</gene>
<feature type="signal peptide" evidence="1">
    <location>
        <begin position="1"/>
        <end position="26"/>
    </location>
</feature>
<keyword evidence="1" id="KW-0732">Signal</keyword>
<protein>
    <recommendedName>
        <fullName evidence="4">DUF2059 domain-containing protein</fullName>
    </recommendedName>
</protein>
<evidence type="ECO:0008006" key="4">
    <source>
        <dbReference type="Google" id="ProtNLM"/>
    </source>
</evidence>
<name>A0ABT4W5C6_9RHOB</name>
<dbReference type="EMBL" id="JAQIIO010000014">
    <property type="protein sequence ID" value="MDA5095723.1"/>
    <property type="molecule type" value="Genomic_DNA"/>
</dbReference>
<reference evidence="2 3" key="1">
    <citation type="submission" date="2023-01" db="EMBL/GenBank/DDBJ databases">
        <authorList>
            <person name="Yoon J.-W."/>
        </authorList>
    </citation>
    <scope>NUCLEOTIDE SEQUENCE [LARGE SCALE GENOMIC DNA]</scope>
    <source>
        <strain evidence="2 3">KMU-50</strain>
    </source>
</reference>